<feature type="transmembrane region" description="Helical" evidence="6">
    <location>
        <begin position="7"/>
        <end position="26"/>
    </location>
</feature>
<name>A0ABX8LQY7_9BACT</name>
<dbReference type="Proteomes" id="UP000683559">
    <property type="component" value="Chromosome"/>
</dbReference>
<feature type="transmembrane region" description="Helical" evidence="6">
    <location>
        <begin position="32"/>
        <end position="51"/>
    </location>
</feature>
<evidence type="ECO:0000256" key="1">
    <source>
        <dbReference type="ARBA" id="ARBA00004651"/>
    </source>
</evidence>
<evidence type="ECO:0000256" key="6">
    <source>
        <dbReference type="SAM" id="Phobius"/>
    </source>
</evidence>
<evidence type="ECO:0000313" key="7">
    <source>
        <dbReference type="EMBL" id="QXE92663.1"/>
    </source>
</evidence>
<evidence type="ECO:0000256" key="2">
    <source>
        <dbReference type="ARBA" id="ARBA00022475"/>
    </source>
</evidence>
<proteinExistence type="predicted"/>
<organism evidence="7 8">
    <name type="scientific">Geomonas subterranea</name>
    <dbReference type="NCBI Taxonomy" id="2847989"/>
    <lineage>
        <taxon>Bacteria</taxon>
        <taxon>Pseudomonadati</taxon>
        <taxon>Thermodesulfobacteriota</taxon>
        <taxon>Desulfuromonadia</taxon>
        <taxon>Geobacterales</taxon>
        <taxon>Geobacteraceae</taxon>
        <taxon>Geomonas</taxon>
    </lineage>
</organism>
<evidence type="ECO:0000256" key="4">
    <source>
        <dbReference type="ARBA" id="ARBA00022989"/>
    </source>
</evidence>
<dbReference type="PANTHER" id="PTHR33931:SF2">
    <property type="entry name" value="HOLIN-LIKE PROTEIN CIDA"/>
    <property type="match status" value="1"/>
</dbReference>
<dbReference type="InterPro" id="IPR005538">
    <property type="entry name" value="LrgA/CidA"/>
</dbReference>
<keyword evidence="3 6" id="KW-0812">Transmembrane</keyword>
<protein>
    <submittedName>
        <fullName evidence="7">CidA/LrgA family protein</fullName>
    </submittedName>
</protein>
<keyword evidence="5 6" id="KW-0472">Membrane</keyword>
<dbReference type="PANTHER" id="PTHR33931">
    <property type="entry name" value="HOLIN-LIKE PROTEIN CIDA-RELATED"/>
    <property type="match status" value="1"/>
</dbReference>
<reference evidence="7 8" key="1">
    <citation type="submission" date="2021-06" db="EMBL/GenBank/DDBJ databases">
        <title>Gemonas diversity in paddy soil.</title>
        <authorList>
            <person name="Liu G."/>
        </authorList>
    </citation>
    <scope>NUCLEOTIDE SEQUENCE [LARGE SCALE GENOMIC DNA]</scope>
    <source>
        <strain evidence="7 8">RG2</strain>
    </source>
</reference>
<feature type="transmembrane region" description="Helical" evidence="6">
    <location>
        <begin position="63"/>
        <end position="81"/>
    </location>
</feature>
<evidence type="ECO:0000256" key="5">
    <source>
        <dbReference type="ARBA" id="ARBA00023136"/>
    </source>
</evidence>
<keyword evidence="4 6" id="KW-1133">Transmembrane helix</keyword>
<gene>
    <name evidence="7" type="ORF">KP001_09140</name>
</gene>
<dbReference type="RefSeq" id="WP_217289211.1">
    <property type="nucleotide sequence ID" value="NZ_CP077683.1"/>
</dbReference>
<dbReference type="EMBL" id="CP077683">
    <property type="protein sequence ID" value="QXE92663.1"/>
    <property type="molecule type" value="Genomic_DNA"/>
</dbReference>
<accession>A0ABX8LQY7</accession>
<keyword evidence="2" id="KW-1003">Cell membrane</keyword>
<evidence type="ECO:0000313" key="8">
    <source>
        <dbReference type="Proteomes" id="UP000683559"/>
    </source>
</evidence>
<evidence type="ECO:0000256" key="3">
    <source>
        <dbReference type="ARBA" id="ARBA00022692"/>
    </source>
</evidence>
<sequence length="123" mass="13509">MAKSWVFARQVVILCVIYWIGNLLASSLHIPVPGNVVGVCLLFALLSLGVLKLDDVQTAADFLIKHLMFFFIPIAVDLMNWGTTFYLYGLALVAAIIVSTALTLLSVGYTTQFIEKGKVKCQN</sequence>
<keyword evidence="8" id="KW-1185">Reference proteome</keyword>
<dbReference type="Pfam" id="PF03788">
    <property type="entry name" value="LrgA"/>
    <property type="match status" value="1"/>
</dbReference>
<feature type="transmembrane region" description="Helical" evidence="6">
    <location>
        <begin position="87"/>
        <end position="110"/>
    </location>
</feature>
<comment type="subcellular location">
    <subcellularLocation>
        <location evidence="1">Cell membrane</location>
        <topology evidence="1">Multi-pass membrane protein</topology>
    </subcellularLocation>
</comment>